<evidence type="ECO:0000313" key="2">
    <source>
        <dbReference type="EMBL" id="SIA67465.1"/>
    </source>
</evidence>
<organism evidence="2 3">
    <name type="scientific">Mycobacteroides abscessus subsp. abscessus</name>
    <dbReference type="NCBI Taxonomy" id="1185650"/>
    <lineage>
        <taxon>Bacteria</taxon>
        <taxon>Bacillati</taxon>
        <taxon>Actinomycetota</taxon>
        <taxon>Actinomycetes</taxon>
        <taxon>Mycobacteriales</taxon>
        <taxon>Mycobacteriaceae</taxon>
        <taxon>Mycobacteroides</taxon>
        <taxon>Mycobacteroides abscessus</taxon>
    </lineage>
</organism>
<comment type="caution">
    <text evidence="2">The sequence shown here is derived from an EMBL/GenBank/DDBJ whole genome shotgun (WGS) entry which is preliminary data.</text>
</comment>
<protein>
    <submittedName>
        <fullName evidence="2">Uncharacterized protein</fullName>
    </submittedName>
</protein>
<name>A0AB38CXJ1_9MYCO</name>
<proteinExistence type="predicted"/>
<dbReference type="EMBL" id="FSHM01000002">
    <property type="protein sequence ID" value="SIA67465.1"/>
    <property type="molecule type" value="Genomic_DNA"/>
</dbReference>
<reference evidence="2 3" key="1">
    <citation type="submission" date="2016-11" db="EMBL/GenBank/DDBJ databases">
        <authorList>
            <consortium name="Pathogen Informatics"/>
        </authorList>
    </citation>
    <scope>NUCLEOTIDE SEQUENCE [LARGE SCALE GENOMIC DNA]</scope>
    <source>
        <strain evidence="2 3">104</strain>
    </source>
</reference>
<evidence type="ECO:0000313" key="3">
    <source>
        <dbReference type="Proteomes" id="UP000185210"/>
    </source>
</evidence>
<feature type="region of interest" description="Disordered" evidence="1">
    <location>
        <begin position="52"/>
        <end position="71"/>
    </location>
</feature>
<dbReference type="AlphaFoldDB" id="A0AB38CXJ1"/>
<feature type="compositionally biased region" description="Low complexity" evidence="1">
    <location>
        <begin position="56"/>
        <end position="67"/>
    </location>
</feature>
<accession>A0AB38CXJ1</accession>
<gene>
    <name evidence="2" type="ORF">SAMEA2070301_01851</name>
</gene>
<evidence type="ECO:0000256" key="1">
    <source>
        <dbReference type="SAM" id="MobiDB-lite"/>
    </source>
</evidence>
<sequence>MLPSTNSPHRVCNLHPNYTAQKLSFSCKDDGCNETCNLHTPSASLVAFPQENSSHPAANAPTPSAAPTMPPRRTRFATASTDDALIRELLIPTRRLNVARLRRALRAERARRAVCGACGRAAWFVPQADRFFHADGSDNRPCWLAYSRGEVR</sequence>
<dbReference type="Proteomes" id="UP000185210">
    <property type="component" value="Unassembled WGS sequence"/>
</dbReference>